<sequence>MNKLWDDLKDNMKEWGASAVEKAEEISRVAVAKGEEFTKISKIKIEILQLQKEKSKHYEKLGGLVYHHAQDDNMANFTGNTEFFEIIKQINKIGREIIKKEQNIIEIKKAYGIEDSDIDKNYHYQKDDGLTEEE</sequence>
<reference evidence="1" key="1">
    <citation type="submission" date="2018-05" db="EMBL/GenBank/DDBJ databases">
        <authorList>
            <person name="Lanie J.A."/>
            <person name="Ng W.-L."/>
            <person name="Kazmierczak K.M."/>
            <person name="Andrzejewski T.M."/>
            <person name="Davidsen T.M."/>
            <person name="Wayne K.J."/>
            <person name="Tettelin H."/>
            <person name="Glass J.I."/>
            <person name="Rusch D."/>
            <person name="Podicherti R."/>
            <person name="Tsui H.-C.T."/>
            <person name="Winkler M.E."/>
        </authorList>
    </citation>
    <scope>NUCLEOTIDE SEQUENCE</scope>
</reference>
<protein>
    <submittedName>
        <fullName evidence="1">Uncharacterized protein</fullName>
    </submittedName>
</protein>
<name>A0A381QCF2_9ZZZZ</name>
<evidence type="ECO:0000313" key="1">
    <source>
        <dbReference type="EMBL" id="SUZ77011.1"/>
    </source>
</evidence>
<accession>A0A381QCF2</accession>
<dbReference type="AlphaFoldDB" id="A0A381QCF2"/>
<organism evidence="1">
    <name type="scientific">marine metagenome</name>
    <dbReference type="NCBI Taxonomy" id="408172"/>
    <lineage>
        <taxon>unclassified sequences</taxon>
        <taxon>metagenomes</taxon>
        <taxon>ecological metagenomes</taxon>
    </lineage>
</organism>
<proteinExistence type="predicted"/>
<dbReference type="EMBL" id="UINC01001299">
    <property type="protein sequence ID" value="SUZ77011.1"/>
    <property type="molecule type" value="Genomic_DNA"/>
</dbReference>
<gene>
    <name evidence="1" type="ORF">METZ01_LOCUS29865</name>
</gene>